<dbReference type="HOGENOM" id="CLU_122417_0_0_9"/>
<reference evidence="1 2" key="1">
    <citation type="submission" date="2013-01" db="EMBL/GenBank/DDBJ databases">
        <title>The Genome Sequence of Clostridium colicanis 209318.</title>
        <authorList>
            <consortium name="The Broad Institute Genome Sequencing Platform"/>
            <person name="Earl A."/>
            <person name="Ward D."/>
            <person name="Feldgarden M."/>
            <person name="Gevers D."/>
            <person name="Courvalin P."/>
            <person name="Lambert T."/>
            <person name="Walker B."/>
            <person name="Young S.K."/>
            <person name="Zeng Q."/>
            <person name="Gargeya S."/>
            <person name="Fitzgerald M."/>
            <person name="Haas B."/>
            <person name="Abouelleil A."/>
            <person name="Alvarado L."/>
            <person name="Arachchi H.M."/>
            <person name="Berlin A.M."/>
            <person name="Chapman S.B."/>
            <person name="Dewar J."/>
            <person name="Goldberg J."/>
            <person name="Griggs A."/>
            <person name="Gujja S."/>
            <person name="Hansen M."/>
            <person name="Howarth C."/>
            <person name="Imamovic A."/>
            <person name="Larimer J."/>
            <person name="McCowan C."/>
            <person name="Murphy C."/>
            <person name="Neiman D."/>
            <person name="Pearson M."/>
            <person name="Priest M."/>
            <person name="Roberts A."/>
            <person name="Saif S."/>
            <person name="Shea T."/>
            <person name="Sisk P."/>
            <person name="Sykes S."/>
            <person name="Wortman J."/>
            <person name="Nusbaum C."/>
            <person name="Birren B."/>
        </authorList>
    </citation>
    <scope>NUCLEOTIDE SEQUENCE [LARGE SCALE GENOMIC DNA]</scope>
    <source>
        <strain evidence="1 2">209318</strain>
    </source>
</reference>
<comment type="caution">
    <text evidence="1">The sequence shown here is derived from an EMBL/GenBank/DDBJ whole genome shotgun (WGS) entry which is preliminary data.</text>
</comment>
<protein>
    <submittedName>
        <fullName evidence="1">Uncharacterized protein</fullName>
    </submittedName>
</protein>
<dbReference type="AlphaFoldDB" id="N9XU30"/>
<evidence type="ECO:0000313" key="2">
    <source>
        <dbReference type="Proteomes" id="UP000013097"/>
    </source>
</evidence>
<accession>N9XU30</accession>
<dbReference type="Proteomes" id="UP000013097">
    <property type="component" value="Unassembled WGS sequence"/>
</dbReference>
<keyword evidence="2" id="KW-1185">Reference proteome</keyword>
<sequence>MKEKLLKEELITVNMPKKIIIGDPSYYEDETLSKYKLDRLTYTKTFRGKLDWKCHVILKQTYTEDENIQYKTNSINLVCSADDELIELVKKDCCYNYIKVKDRYIGVDTAEYFFAIDNNDTMIQTGSDGYIATILEFYKGNKLLAIKINLDFGDVLDYEECKSRVQYLFNKNFE</sequence>
<name>N9XU30_9CLOT</name>
<gene>
    <name evidence="1" type="ORF">HMPREF1092_03219</name>
</gene>
<dbReference type="EMBL" id="AGYT01000021">
    <property type="protein sequence ID" value="ENY99478.1"/>
    <property type="molecule type" value="Genomic_DNA"/>
</dbReference>
<dbReference type="RefSeq" id="WP_002599659.1">
    <property type="nucleotide sequence ID" value="NZ_KB850959.1"/>
</dbReference>
<evidence type="ECO:0000313" key="1">
    <source>
        <dbReference type="EMBL" id="ENY99478.1"/>
    </source>
</evidence>
<proteinExistence type="predicted"/>
<organism evidence="1 2">
    <name type="scientific">Clostridium thermobutyricum</name>
    <dbReference type="NCBI Taxonomy" id="29372"/>
    <lineage>
        <taxon>Bacteria</taxon>
        <taxon>Bacillati</taxon>
        <taxon>Bacillota</taxon>
        <taxon>Clostridia</taxon>
        <taxon>Eubacteriales</taxon>
        <taxon>Clostridiaceae</taxon>
        <taxon>Clostridium</taxon>
    </lineage>
</organism>
<dbReference type="PATRIC" id="fig|999411.4.peg.3134"/>